<dbReference type="InterPro" id="IPR025351">
    <property type="entry name" value="Pvc16_N"/>
</dbReference>
<sequence length="179" mass="20158">MIYYALTAVAEKLNAYFRNRFALGQDKVIISGIVNQDGSIAITDPDKVVLTLVNLQQETVGRINIPNNNPSIHINLFVLFSVYFNENNYAEGLKFLSAVISFFQANNVLNHQNTPDLDENIDKLVFEMVNQDFQNLSYLWGVLGGKYLPSVLYKVRMITFQEGNITGDLSLFKGLGNNL</sequence>
<dbReference type="Pfam" id="PF14065">
    <property type="entry name" value="Pvc16_N"/>
    <property type="match status" value="1"/>
</dbReference>
<proteinExistence type="predicted"/>
<accession>A0A6C0GE55</accession>
<dbReference type="EMBL" id="CP048222">
    <property type="protein sequence ID" value="QHT66032.1"/>
    <property type="molecule type" value="Genomic_DNA"/>
</dbReference>
<keyword evidence="3" id="KW-1185">Reference proteome</keyword>
<dbReference type="RefSeq" id="WP_162442105.1">
    <property type="nucleotide sequence ID" value="NZ_CP048222.1"/>
</dbReference>
<name>A0A6C0GE55_9BACT</name>
<evidence type="ECO:0000259" key="1">
    <source>
        <dbReference type="Pfam" id="PF14065"/>
    </source>
</evidence>
<feature type="domain" description="Pvc16 N-terminal" evidence="1">
    <location>
        <begin position="7"/>
        <end position="164"/>
    </location>
</feature>
<gene>
    <name evidence="2" type="ORF">GXP67_04765</name>
</gene>
<evidence type="ECO:0000313" key="2">
    <source>
        <dbReference type="EMBL" id="QHT66032.1"/>
    </source>
</evidence>
<organism evidence="2 3">
    <name type="scientific">Rhodocytophaga rosea</name>
    <dbReference type="NCBI Taxonomy" id="2704465"/>
    <lineage>
        <taxon>Bacteria</taxon>
        <taxon>Pseudomonadati</taxon>
        <taxon>Bacteroidota</taxon>
        <taxon>Cytophagia</taxon>
        <taxon>Cytophagales</taxon>
        <taxon>Rhodocytophagaceae</taxon>
        <taxon>Rhodocytophaga</taxon>
    </lineage>
</organism>
<reference evidence="2 3" key="1">
    <citation type="submission" date="2020-01" db="EMBL/GenBank/DDBJ databases">
        <authorList>
            <person name="Kim M.K."/>
        </authorList>
    </citation>
    <scope>NUCLEOTIDE SEQUENCE [LARGE SCALE GENOMIC DNA]</scope>
    <source>
        <strain evidence="2 3">172606-1</strain>
    </source>
</reference>
<protein>
    <submittedName>
        <fullName evidence="2">DUF4255 domain-containing protein</fullName>
    </submittedName>
</protein>
<dbReference type="AlphaFoldDB" id="A0A6C0GE55"/>
<evidence type="ECO:0000313" key="3">
    <source>
        <dbReference type="Proteomes" id="UP000480178"/>
    </source>
</evidence>
<dbReference type="Proteomes" id="UP000480178">
    <property type="component" value="Chromosome"/>
</dbReference>
<dbReference type="KEGG" id="rhoz:GXP67_04765"/>